<evidence type="ECO:0000313" key="5">
    <source>
        <dbReference type="Proteomes" id="UP000823882"/>
    </source>
</evidence>
<name>A0A9D2P1Q6_9FIRM</name>
<dbReference type="PANTHER" id="PTHR42693:SF53">
    <property type="entry name" value="ENDO-4-O-SULFATASE"/>
    <property type="match status" value="1"/>
</dbReference>
<evidence type="ECO:0000256" key="2">
    <source>
        <dbReference type="ARBA" id="ARBA00022801"/>
    </source>
</evidence>
<comment type="similarity">
    <text evidence="1">Belongs to the sulfatase family.</text>
</comment>
<proteinExistence type="inferred from homology"/>
<accession>A0A9D2P1Q6</accession>
<dbReference type="Gene3D" id="3.40.720.10">
    <property type="entry name" value="Alkaline Phosphatase, subunit A"/>
    <property type="match status" value="1"/>
</dbReference>
<reference evidence="4" key="1">
    <citation type="journal article" date="2021" name="PeerJ">
        <title>Extensive microbial diversity within the chicken gut microbiome revealed by metagenomics and culture.</title>
        <authorList>
            <person name="Gilroy R."/>
            <person name="Ravi A."/>
            <person name="Getino M."/>
            <person name="Pursley I."/>
            <person name="Horton D.L."/>
            <person name="Alikhan N.F."/>
            <person name="Baker D."/>
            <person name="Gharbi K."/>
            <person name="Hall N."/>
            <person name="Watson M."/>
            <person name="Adriaenssens E.M."/>
            <person name="Foster-Nyarko E."/>
            <person name="Jarju S."/>
            <person name="Secka A."/>
            <person name="Antonio M."/>
            <person name="Oren A."/>
            <person name="Chaudhuri R.R."/>
            <person name="La Ragione R."/>
            <person name="Hildebrand F."/>
            <person name="Pallen M.J."/>
        </authorList>
    </citation>
    <scope>NUCLEOTIDE SEQUENCE</scope>
    <source>
        <strain evidence="4">CHK186-1790</strain>
    </source>
</reference>
<dbReference type="EMBL" id="DWWJ01000121">
    <property type="protein sequence ID" value="HJC41285.1"/>
    <property type="molecule type" value="Genomic_DNA"/>
</dbReference>
<reference evidence="4" key="2">
    <citation type="submission" date="2021-04" db="EMBL/GenBank/DDBJ databases">
        <authorList>
            <person name="Gilroy R."/>
        </authorList>
    </citation>
    <scope>NUCLEOTIDE SEQUENCE</scope>
    <source>
        <strain evidence="4">CHK186-1790</strain>
    </source>
</reference>
<sequence length="458" mass="52326">MAQNFLLITVDDMNYNSHEFLKEGAEQLTPHLDRLRAEGAVLSNSHVTIALCQPSRSVMMTGRYPHRNGARGFEAIGPSIVTLTQLLHEHGYYNGIIGKENHIAPREKFFWDLYQHTYDDAHSFGRDPACYGRCALEFFQEADRRGKPFFLMANSHDPHRPFAGSQDEITMLGRHTAASRVYTEEEVEVPPFLPELPEIRTELAQYLTSVHRADEMVGAVLEALETSGHAEDTMVLFLSDNGMSMPFCKANCYLNSTKSPYLVRWPDAVRPGTEIDALVASIDYMPTILEIAGIEKPEGMDGTSLCPLLTGTKQEQYDDIYTTFFKTAKNEVTKAERHYPMRCVQTRQYAYIYNAWSDGAETYVTETMAGLTFQAMREAAKTDPEVARRVELYQLRVPEEFYDYQKDPHALHNLIHEPEFQGQIAQFRRRMLHYMETTGDELLEPFQKFLAQTGELLT</sequence>
<dbReference type="InterPro" id="IPR050738">
    <property type="entry name" value="Sulfatase"/>
</dbReference>
<evidence type="ECO:0000256" key="1">
    <source>
        <dbReference type="ARBA" id="ARBA00008779"/>
    </source>
</evidence>
<comment type="caution">
    <text evidence="4">The sequence shown here is derived from an EMBL/GenBank/DDBJ whole genome shotgun (WGS) entry which is preliminary data.</text>
</comment>
<dbReference type="SUPFAM" id="SSF53649">
    <property type="entry name" value="Alkaline phosphatase-like"/>
    <property type="match status" value="1"/>
</dbReference>
<dbReference type="InterPro" id="IPR000917">
    <property type="entry name" value="Sulfatase_N"/>
</dbReference>
<evidence type="ECO:0000313" key="4">
    <source>
        <dbReference type="EMBL" id="HJC41285.1"/>
    </source>
</evidence>
<gene>
    <name evidence="4" type="ORF">H9701_07005</name>
</gene>
<dbReference type="CDD" id="cd16027">
    <property type="entry name" value="SGSH"/>
    <property type="match status" value="1"/>
</dbReference>
<dbReference type="AlphaFoldDB" id="A0A9D2P1Q6"/>
<dbReference type="InterPro" id="IPR017850">
    <property type="entry name" value="Alkaline_phosphatase_core_sf"/>
</dbReference>
<evidence type="ECO:0000259" key="3">
    <source>
        <dbReference type="Pfam" id="PF00884"/>
    </source>
</evidence>
<feature type="domain" description="Sulfatase N-terminal" evidence="3">
    <location>
        <begin position="3"/>
        <end position="294"/>
    </location>
</feature>
<dbReference type="Pfam" id="PF00884">
    <property type="entry name" value="Sulfatase"/>
    <property type="match status" value="1"/>
</dbReference>
<protein>
    <submittedName>
        <fullName evidence="4">Sulfatase</fullName>
    </submittedName>
</protein>
<keyword evidence="2" id="KW-0378">Hydrolase</keyword>
<dbReference type="GO" id="GO:0004065">
    <property type="term" value="F:arylsulfatase activity"/>
    <property type="evidence" value="ECO:0007669"/>
    <property type="project" value="TreeGrafter"/>
</dbReference>
<dbReference type="Proteomes" id="UP000823882">
    <property type="component" value="Unassembled WGS sequence"/>
</dbReference>
<organism evidence="4 5">
    <name type="scientific">Candidatus Intestinimonas pullistercoris</name>
    <dbReference type="NCBI Taxonomy" id="2838623"/>
    <lineage>
        <taxon>Bacteria</taxon>
        <taxon>Bacillati</taxon>
        <taxon>Bacillota</taxon>
        <taxon>Clostridia</taxon>
        <taxon>Eubacteriales</taxon>
        <taxon>Intestinimonas</taxon>
    </lineage>
</organism>
<dbReference type="PANTHER" id="PTHR42693">
    <property type="entry name" value="ARYLSULFATASE FAMILY MEMBER"/>
    <property type="match status" value="1"/>
</dbReference>